<dbReference type="EMBL" id="SMGJ01000006">
    <property type="protein sequence ID" value="TCK68200.1"/>
    <property type="molecule type" value="Genomic_DNA"/>
</dbReference>
<dbReference type="PANTHER" id="PTHR43461">
    <property type="entry name" value="TRANSMEMBRANE PROTEIN 256"/>
    <property type="match status" value="1"/>
</dbReference>
<dbReference type="AlphaFoldDB" id="A0A4R1KUE8"/>
<evidence type="ECO:0000256" key="2">
    <source>
        <dbReference type="ARBA" id="ARBA00009694"/>
    </source>
</evidence>
<proteinExistence type="inferred from homology"/>
<feature type="transmembrane region" description="Helical" evidence="6">
    <location>
        <begin position="75"/>
        <end position="98"/>
    </location>
</feature>
<protein>
    <submittedName>
        <fullName evidence="7">Uncharacterized membrane protein YgdD (TMEM256/DUF423 family)</fullName>
    </submittedName>
</protein>
<dbReference type="Pfam" id="PF04241">
    <property type="entry name" value="DUF423"/>
    <property type="match status" value="1"/>
</dbReference>
<dbReference type="OrthoDB" id="9802121at2"/>
<keyword evidence="5 6" id="KW-0472">Membrane</keyword>
<organism evidence="7 8">
    <name type="scientific">Lonepinella koalarum</name>
    <dbReference type="NCBI Taxonomy" id="53417"/>
    <lineage>
        <taxon>Bacteria</taxon>
        <taxon>Pseudomonadati</taxon>
        <taxon>Pseudomonadota</taxon>
        <taxon>Gammaproteobacteria</taxon>
        <taxon>Pasteurellales</taxon>
        <taxon>Pasteurellaceae</taxon>
        <taxon>Lonepinella</taxon>
    </lineage>
</organism>
<sequence length="138" mass="15206">MGNKFLSFAALSGFISVAFGAFVSHGLQPEFSLQQLNWFDTAWKYHTFHTVALLALGWFISATMPQNTPKCRQTAVNIIGFSWLLGMLLFSGSLYTMAVLNTRAIAMFVPVGGIAFLFGWATLLVVSVRSSFARRATK</sequence>
<evidence type="ECO:0000256" key="6">
    <source>
        <dbReference type="SAM" id="Phobius"/>
    </source>
</evidence>
<gene>
    <name evidence="7" type="ORF">EV692_1902</name>
</gene>
<evidence type="ECO:0000313" key="7">
    <source>
        <dbReference type="EMBL" id="TCK68200.1"/>
    </source>
</evidence>
<accession>A0A4R1KUE8</accession>
<evidence type="ECO:0000313" key="8">
    <source>
        <dbReference type="Proteomes" id="UP000295496"/>
    </source>
</evidence>
<evidence type="ECO:0000256" key="4">
    <source>
        <dbReference type="ARBA" id="ARBA00022989"/>
    </source>
</evidence>
<keyword evidence="4 6" id="KW-1133">Transmembrane helix</keyword>
<evidence type="ECO:0000256" key="5">
    <source>
        <dbReference type="ARBA" id="ARBA00023136"/>
    </source>
</evidence>
<name>A0A4R1KUE8_9PAST</name>
<feature type="transmembrane region" description="Helical" evidence="6">
    <location>
        <begin position="44"/>
        <end position="63"/>
    </location>
</feature>
<comment type="subcellular location">
    <subcellularLocation>
        <location evidence="1">Membrane</location>
        <topology evidence="1">Multi-pass membrane protein</topology>
    </subcellularLocation>
</comment>
<dbReference type="GO" id="GO:0005886">
    <property type="term" value="C:plasma membrane"/>
    <property type="evidence" value="ECO:0007669"/>
    <property type="project" value="TreeGrafter"/>
</dbReference>
<reference evidence="7 8" key="1">
    <citation type="submission" date="2019-03" db="EMBL/GenBank/DDBJ databases">
        <title>Genomic Encyclopedia of Type Strains, Phase IV (KMG-IV): sequencing the most valuable type-strain genomes for metagenomic binning, comparative biology and taxonomic classification.</title>
        <authorList>
            <person name="Goeker M."/>
        </authorList>
    </citation>
    <scope>NUCLEOTIDE SEQUENCE [LARGE SCALE GENOMIC DNA]</scope>
    <source>
        <strain evidence="7 8">DSM 10053</strain>
    </source>
</reference>
<keyword evidence="3 6" id="KW-0812">Transmembrane</keyword>
<evidence type="ECO:0000256" key="3">
    <source>
        <dbReference type="ARBA" id="ARBA00022692"/>
    </source>
</evidence>
<comment type="similarity">
    <text evidence="2">Belongs to the UPF0382 family.</text>
</comment>
<keyword evidence="8" id="KW-1185">Reference proteome</keyword>
<dbReference type="PANTHER" id="PTHR43461:SF1">
    <property type="entry name" value="TRANSMEMBRANE PROTEIN 256"/>
    <property type="match status" value="1"/>
</dbReference>
<dbReference type="InterPro" id="IPR006696">
    <property type="entry name" value="DUF423"/>
</dbReference>
<feature type="transmembrane region" description="Helical" evidence="6">
    <location>
        <begin position="104"/>
        <end position="128"/>
    </location>
</feature>
<dbReference type="Proteomes" id="UP000295496">
    <property type="component" value="Unassembled WGS sequence"/>
</dbReference>
<dbReference type="RefSeq" id="WP_132302480.1">
    <property type="nucleotide sequence ID" value="NZ_CP170642.1"/>
</dbReference>
<evidence type="ECO:0000256" key="1">
    <source>
        <dbReference type="ARBA" id="ARBA00004141"/>
    </source>
</evidence>
<comment type="caution">
    <text evidence="7">The sequence shown here is derived from an EMBL/GenBank/DDBJ whole genome shotgun (WGS) entry which is preliminary data.</text>
</comment>